<feature type="transmembrane region" description="Helical" evidence="7">
    <location>
        <begin position="578"/>
        <end position="597"/>
    </location>
</feature>
<dbReference type="GO" id="GO:0015112">
    <property type="term" value="F:nitrate transmembrane transporter activity"/>
    <property type="evidence" value="ECO:0007669"/>
    <property type="project" value="InterPro"/>
</dbReference>
<reference evidence="8 9" key="1">
    <citation type="submission" date="2014-09" db="EMBL/GenBank/DDBJ databases">
        <authorList>
            <person name="Magalhaes I.L.F."/>
            <person name="Oliveira U."/>
            <person name="Santos F.R."/>
            <person name="Vidigal T.H.D.A."/>
            <person name="Brescovit A.D."/>
            <person name="Santos A.J."/>
        </authorList>
    </citation>
    <scope>NUCLEOTIDE SEQUENCE [LARGE SCALE GENOMIC DNA]</scope>
</reference>
<dbReference type="PANTHER" id="PTHR23515">
    <property type="entry name" value="HIGH-AFFINITY NITRATE TRANSPORTER 2.3"/>
    <property type="match status" value="1"/>
</dbReference>
<dbReference type="InterPro" id="IPR011701">
    <property type="entry name" value="MFS"/>
</dbReference>
<proteinExistence type="inferred from homology"/>
<dbReference type="EMBL" id="CCYA01000254">
    <property type="protein sequence ID" value="CEH17124.1"/>
    <property type="molecule type" value="Genomic_DNA"/>
</dbReference>
<dbReference type="Pfam" id="PF07690">
    <property type="entry name" value="MFS_1"/>
    <property type="match status" value="1"/>
</dbReference>
<name>A0A0P1BKQ1_9BASI</name>
<feature type="region of interest" description="Disordered" evidence="6">
    <location>
        <begin position="1"/>
        <end position="28"/>
    </location>
</feature>
<dbReference type="SUPFAM" id="SSF103473">
    <property type="entry name" value="MFS general substrate transporter"/>
    <property type="match status" value="1"/>
</dbReference>
<feature type="transmembrane region" description="Helical" evidence="7">
    <location>
        <begin position="510"/>
        <end position="531"/>
    </location>
</feature>
<dbReference type="STRING" id="401625.A0A0P1BKQ1"/>
<organism evidence="8 9">
    <name type="scientific">Ceraceosorus bombacis</name>
    <dbReference type="NCBI Taxonomy" id="401625"/>
    <lineage>
        <taxon>Eukaryota</taxon>
        <taxon>Fungi</taxon>
        <taxon>Dikarya</taxon>
        <taxon>Basidiomycota</taxon>
        <taxon>Ustilaginomycotina</taxon>
        <taxon>Exobasidiomycetes</taxon>
        <taxon>Ceraceosorales</taxon>
        <taxon>Ceraceosoraceae</taxon>
        <taxon>Ceraceosorus</taxon>
    </lineage>
</organism>
<keyword evidence="5 7" id="KW-0472">Membrane</keyword>
<feature type="transmembrane region" description="Helical" evidence="7">
    <location>
        <begin position="478"/>
        <end position="498"/>
    </location>
</feature>
<dbReference type="InterPro" id="IPR036259">
    <property type="entry name" value="MFS_trans_sf"/>
</dbReference>
<keyword evidence="3 7" id="KW-0812">Transmembrane</keyword>
<feature type="transmembrane region" description="Helical" evidence="7">
    <location>
        <begin position="543"/>
        <end position="566"/>
    </location>
</feature>
<dbReference type="OrthoDB" id="434240at2759"/>
<evidence type="ECO:0000256" key="6">
    <source>
        <dbReference type="SAM" id="MobiDB-lite"/>
    </source>
</evidence>
<accession>A0A0P1BKQ1</accession>
<evidence type="ECO:0000313" key="9">
    <source>
        <dbReference type="Proteomes" id="UP000054845"/>
    </source>
</evidence>
<evidence type="ECO:0000256" key="4">
    <source>
        <dbReference type="ARBA" id="ARBA00022989"/>
    </source>
</evidence>
<evidence type="ECO:0000256" key="3">
    <source>
        <dbReference type="ARBA" id="ARBA00022692"/>
    </source>
</evidence>
<feature type="transmembrane region" description="Helical" evidence="7">
    <location>
        <begin position="161"/>
        <end position="180"/>
    </location>
</feature>
<evidence type="ECO:0000256" key="5">
    <source>
        <dbReference type="ARBA" id="ARBA00023136"/>
    </source>
</evidence>
<dbReference type="InterPro" id="IPR044772">
    <property type="entry name" value="NO3_transporter"/>
</dbReference>
<evidence type="ECO:0000256" key="1">
    <source>
        <dbReference type="ARBA" id="ARBA00004141"/>
    </source>
</evidence>
<keyword evidence="9" id="KW-1185">Reference proteome</keyword>
<dbReference type="AlphaFoldDB" id="A0A0P1BKQ1"/>
<sequence>MSAPQYSPREGSSSTPSSTHDEKRATAQEDAIVPMSAGGVATTEAYVSETQRQARAGQLKFRWASLWEPAVVNPVNGKSYTFPIFRFWDPYSTAFWLATLGFFTAFICWFAFAALMTEAVRVDLRLTADQVANSNLCSLAGTAVVRFLVGPAVDKWGPRKVLATLLVVGAIPSALVPTISNLGGLETIRFFISILGGTFVPTQAWTTAFFDKTIVGTANAFSGGWGNLGGGLSPVLMINTFEGLHRAGLSTHLAWRISFLALPVPLLLVVAAVLMLLGRDHPAGKWWQRHQLPGTAMAVAAGQDVHLDSREIHEQERMRESAQEQGSEKVVTRHAPAKTSDFHETGEQFDKDDAAQSEPLTARAALDIALDLRFDKDDAAQSEPLTARAALDIALDLRVWMVALSYCITFGLETAMDAALPQLIYGLFAGPRFTVADAAYAASTYGLLNLYARPLGGIICDILYNRFRPRGLGVRAKVVFLIAMNIMQGVLMIGLGFYVDQGAPPTLGGVLGFVVGIATTGFAANGAAYAVYPHIRPKNSGTVAGAVGAFGAIGGIFYTLIFKFHPGTKPTRTLGKKFWIAGIFNTAAIFPFAFVPLGDAH</sequence>
<keyword evidence="4 7" id="KW-1133">Transmembrane helix</keyword>
<evidence type="ECO:0000256" key="7">
    <source>
        <dbReference type="SAM" id="Phobius"/>
    </source>
</evidence>
<dbReference type="GO" id="GO:0016020">
    <property type="term" value="C:membrane"/>
    <property type="evidence" value="ECO:0007669"/>
    <property type="project" value="UniProtKB-SubCell"/>
</dbReference>
<evidence type="ECO:0000313" key="8">
    <source>
        <dbReference type="EMBL" id="CEH17124.1"/>
    </source>
</evidence>
<protein>
    <submittedName>
        <fullName evidence="8">Related to nitrate transporter</fullName>
    </submittedName>
</protein>
<feature type="transmembrane region" description="Helical" evidence="7">
    <location>
        <begin position="94"/>
        <end position="112"/>
    </location>
</feature>
<comment type="similarity">
    <text evidence="2">Belongs to the major facilitator superfamily. Nitrate/nitrite porter (TC 2.A.1.8) family.</text>
</comment>
<dbReference type="Proteomes" id="UP000054845">
    <property type="component" value="Unassembled WGS sequence"/>
</dbReference>
<dbReference type="Gene3D" id="1.20.1250.20">
    <property type="entry name" value="MFS general substrate transporter like domains"/>
    <property type="match status" value="2"/>
</dbReference>
<feature type="transmembrane region" description="Helical" evidence="7">
    <location>
        <begin position="253"/>
        <end position="277"/>
    </location>
</feature>
<evidence type="ECO:0000256" key="2">
    <source>
        <dbReference type="ARBA" id="ARBA00008432"/>
    </source>
</evidence>
<comment type="subcellular location">
    <subcellularLocation>
        <location evidence="1">Membrane</location>
        <topology evidence="1">Multi-pass membrane protein</topology>
    </subcellularLocation>
</comment>